<keyword evidence="1" id="KW-0812">Transmembrane</keyword>
<comment type="caution">
    <text evidence="2">The sequence shown here is derived from an EMBL/GenBank/DDBJ whole genome shotgun (WGS) entry which is preliminary data.</text>
</comment>
<reference evidence="2 3" key="1">
    <citation type="submission" date="2015-11" db="EMBL/GenBank/DDBJ databases">
        <title>Evidence for parallel genomic evolution in an endosymbiosis of termite gut flagellates.</title>
        <authorList>
            <person name="Zheng H."/>
        </authorList>
    </citation>
    <scope>NUCLEOTIDE SEQUENCE [LARGE SCALE GENOMIC DNA]</scope>
    <source>
        <strain evidence="2 3">CET450</strain>
    </source>
</reference>
<evidence type="ECO:0000313" key="3">
    <source>
        <dbReference type="Proteomes" id="UP000095237"/>
    </source>
</evidence>
<proteinExistence type="predicted"/>
<keyword evidence="3" id="KW-1185">Reference proteome</keyword>
<evidence type="ECO:0000256" key="1">
    <source>
        <dbReference type="SAM" id="Phobius"/>
    </source>
</evidence>
<dbReference type="AlphaFoldDB" id="A0A1E5II63"/>
<evidence type="ECO:0000313" key="2">
    <source>
        <dbReference type="EMBL" id="OEG70085.1"/>
    </source>
</evidence>
<protein>
    <submittedName>
        <fullName evidence="2">Uncharacterized protein</fullName>
    </submittedName>
</protein>
<keyword evidence="1" id="KW-0472">Membrane</keyword>
<dbReference type="EMBL" id="LNVX01000477">
    <property type="protein sequence ID" value="OEG70085.1"/>
    <property type="molecule type" value="Genomic_DNA"/>
</dbReference>
<feature type="transmembrane region" description="Helical" evidence="1">
    <location>
        <begin position="59"/>
        <end position="80"/>
    </location>
</feature>
<sequence length="132" mass="15087">MLLIGLMLTGCGQIKNFIHPETKVDPKINADLAEIKAELAALKTKSDGWWNWRLGEDGWMSWINTPAIAITTAVFIVYSLRNIHSLYNKFVDHINNYYNPSMDAVEEMQKKVNEHTKDIANLKKSAKPEQEL</sequence>
<keyword evidence="1" id="KW-1133">Transmembrane helix</keyword>
<accession>A0A1E5II63</accession>
<gene>
    <name evidence="2" type="ORF">ATZ36_06270</name>
</gene>
<dbReference type="Proteomes" id="UP000095237">
    <property type="component" value="Unassembled WGS sequence"/>
</dbReference>
<name>A0A1E5II63_ENDTX</name>
<organism evidence="2 3">
    <name type="scientific">Endomicrobium trichonymphae</name>
    <dbReference type="NCBI Taxonomy" id="1408204"/>
    <lineage>
        <taxon>Bacteria</taxon>
        <taxon>Pseudomonadati</taxon>
        <taxon>Elusimicrobiota</taxon>
        <taxon>Endomicrobiia</taxon>
        <taxon>Endomicrobiales</taxon>
        <taxon>Endomicrobiaceae</taxon>
        <taxon>Candidatus Endomicrobiellum</taxon>
    </lineage>
</organism>